<proteinExistence type="predicted"/>
<feature type="domain" description="DUF1508" evidence="1">
    <location>
        <begin position="38"/>
        <end position="78"/>
    </location>
</feature>
<protein>
    <submittedName>
        <fullName evidence="2">YegP family protein</fullName>
    </submittedName>
</protein>
<evidence type="ECO:0000259" key="1">
    <source>
        <dbReference type="Pfam" id="PF07411"/>
    </source>
</evidence>
<dbReference type="PANTHER" id="PTHR40606">
    <property type="match status" value="1"/>
</dbReference>
<dbReference type="InterPro" id="IPR051141">
    <property type="entry name" value="UPF0339_domain"/>
</dbReference>
<dbReference type="Gene3D" id="2.30.29.80">
    <property type="match status" value="1"/>
</dbReference>
<gene>
    <name evidence="2" type="ORF">LXM24_26390</name>
</gene>
<evidence type="ECO:0000313" key="3">
    <source>
        <dbReference type="Proteomes" id="UP001139700"/>
    </source>
</evidence>
<dbReference type="AlphaFoldDB" id="A0A9X1PGX1"/>
<comment type="caution">
    <text evidence="2">The sequence shown here is derived from an EMBL/GenBank/DDBJ whole genome shotgun (WGS) entry which is preliminary data.</text>
</comment>
<dbReference type="Pfam" id="PF07411">
    <property type="entry name" value="DUF1508"/>
    <property type="match status" value="1"/>
</dbReference>
<keyword evidence="3" id="KW-1185">Reference proteome</keyword>
<organism evidence="2 3">
    <name type="scientific">Dyadobacter fanqingshengii</name>
    <dbReference type="NCBI Taxonomy" id="2906443"/>
    <lineage>
        <taxon>Bacteria</taxon>
        <taxon>Pseudomonadati</taxon>
        <taxon>Bacteroidota</taxon>
        <taxon>Cytophagia</taxon>
        <taxon>Cytophagales</taxon>
        <taxon>Spirosomataceae</taxon>
        <taxon>Dyadobacter</taxon>
    </lineage>
</organism>
<dbReference type="InterPro" id="IPR010879">
    <property type="entry name" value="DUF1508"/>
</dbReference>
<evidence type="ECO:0000313" key="2">
    <source>
        <dbReference type="EMBL" id="MCF0043663.1"/>
    </source>
</evidence>
<accession>A0A9X1PGX1</accession>
<reference evidence="2" key="1">
    <citation type="submission" date="2021-12" db="EMBL/GenBank/DDBJ databases">
        <title>Novel species in genus Dyadobacter.</title>
        <authorList>
            <person name="Ma C."/>
        </authorList>
    </citation>
    <scope>NUCLEOTIDE SEQUENCE</scope>
    <source>
        <strain evidence="2">CY399</strain>
    </source>
</reference>
<dbReference type="RefSeq" id="WP_234616394.1">
    <property type="nucleotide sequence ID" value="NZ_CP098806.1"/>
</dbReference>
<dbReference type="SUPFAM" id="SSF160113">
    <property type="entry name" value="YegP-like"/>
    <property type="match status" value="1"/>
</dbReference>
<dbReference type="Proteomes" id="UP001139700">
    <property type="component" value="Unassembled WGS sequence"/>
</dbReference>
<dbReference type="InterPro" id="IPR036913">
    <property type="entry name" value="YegP-like_sf"/>
</dbReference>
<sequence>MILISEGYEQKNSCIIGITSVGANSHLLSRYEGKRAINGQHYFVLKAFKGRVIGTSEMYASASSVNRRIEAVIEYGRSKRIGPTKTG</sequence>
<dbReference type="EMBL" id="JAJTTA010000008">
    <property type="protein sequence ID" value="MCF0043663.1"/>
    <property type="molecule type" value="Genomic_DNA"/>
</dbReference>
<dbReference type="PANTHER" id="PTHR40606:SF1">
    <property type="entry name" value="UPF0339 PROTEIN YEGP"/>
    <property type="match status" value="1"/>
</dbReference>
<name>A0A9X1PGX1_9BACT</name>